<accession>A0ABT1TJD7</accession>
<evidence type="ECO:0000313" key="1">
    <source>
        <dbReference type="EMBL" id="MCQ8105582.1"/>
    </source>
</evidence>
<sequence length="176" mass="19375">MMATHSATQFPVSLPGLDLPLLDQIIDKCFEKMLDDYRVNRFFNSNPLPEQTKPLKALVKKVLSGAKVSEHLDLLDEFFSAAFARNNAKPSLVTGNDFAFLLDVIGGQDIQVITPLCMCHSFLLKLGPDDDHYSILLEQLKAALDELHVGKELGQQLMDIAASGREGALGRLPPKS</sequence>
<gene>
    <name evidence="1" type="ORF">NP590_15835</name>
</gene>
<comment type="caution">
    <text evidence="1">The sequence shown here is derived from an EMBL/GenBank/DDBJ whole genome shotgun (WGS) entry which is preliminary data.</text>
</comment>
<dbReference type="EMBL" id="JANIBJ010000033">
    <property type="protein sequence ID" value="MCQ8105582.1"/>
    <property type="molecule type" value="Genomic_DNA"/>
</dbReference>
<reference evidence="1 2" key="1">
    <citation type="submission" date="2022-07" db="EMBL/GenBank/DDBJ databases">
        <title>Methylomonas rivi sp. nov., Methylomonas rosea sp. nov., Methylomonas aureus sp. nov. and Methylomonas subterranea sp. nov., four novel methanotrophs isolated from a freshwater creek and the deep terrestrial subsurface.</title>
        <authorList>
            <person name="Abin C."/>
            <person name="Sankaranarayanan K."/>
            <person name="Garner C."/>
            <person name="Sindelar R."/>
            <person name="Kotary K."/>
            <person name="Garner R."/>
            <person name="Barclay S."/>
            <person name="Lawson P."/>
            <person name="Krumholz L."/>
        </authorList>
    </citation>
    <scope>NUCLEOTIDE SEQUENCE [LARGE SCALE GENOMIC DNA]</scope>
    <source>
        <strain evidence="1 2">SURF-2</strain>
    </source>
</reference>
<protein>
    <submittedName>
        <fullName evidence="1">Uncharacterized protein</fullName>
    </submittedName>
</protein>
<evidence type="ECO:0000313" key="2">
    <source>
        <dbReference type="Proteomes" id="UP001524499"/>
    </source>
</evidence>
<dbReference type="RefSeq" id="WP_256603594.1">
    <property type="nucleotide sequence ID" value="NZ_JANIBJ010000033.1"/>
</dbReference>
<organism evidence="1 2">
    <name type="scientific">Methylomonas subterranea</name>
    <dbReference type="NCBI Taxonomy" id="2952225"/>
    <lineage>
        <taxon>Bacteria</taxon>
        <taxon>Pseudomonadati</taxon>
        <taxon>Pseudomonadota</taxon>
        <taxon>Gammaproteobacteria</taxon>
        <taxon>Methylococcales</taxon>
        <taxon>Methylococcaceae</taxon>
        <taxon>Methylomonas</taxon>
    </lineage>
</organism>
<keyword evidence="2" id="KW-1185">Reference proteome</keyword>
<proteinExistence type="predicted"/>
<dbReference type="Proteomes" id="UP001524499">
    <property type="component" value="Unassembled WGS sequence"/>
</dbReference>
<dbReference type="InterPro" id="IPR012292">
    <property type="entry name" value="Globin/Proto"/>
</dbReference>
<name>A0ABT1TJD7_9GAMM</name>
<dbReference type="Gene3D" id="1.10.490.10">
    <property type="entry name" value="Globins"/>
    <property type="match status" value="1"/>
</dbReference>